<sequence>MQSVLNAYIVHNATAVKKLSHRIFRRDLGAQLVQFIFTPVARPLGLGQLSLFRLTARYFPRMIQPKPKQNAKTHNVNVSFALSDPSANSVTLSARIVMLDFMWTNVLSCITRRRISSEPTSGLLSKVMNKNNGLGSSS</sequence>
<dbReference type="AlphaFoldDB" id="A0AAV3Z2Y7"/>
<protein>
    <submittedName>
        <fullName evidence="1">Uncharacterized protein</fullName>
    </submittedName>
</protein>
<name>A0AAV3Z2Y7_9GAST</name>
<comment type="caution">
    <text evidence="1">The sequence shown here is derived from an EMBL/GenBank/DDBJ whole genome shotgun (WGS) entry which is preliminary data.</text>
</comment>
<evidence type="ECO:0000313" key="1">
    <source>
        <dbReference type="EMBL" id="GFN88743.1"/>
    </source>
</evidence>
<dbReference type="EMBL" id="BLXT01001881">
    <property type="protein sequence ID" value="GFN88743.1"/>
    <property type="molecule type" value="Genomic_DNA"/>
</dbReference>
<gene>
    <name evidence="1" type="ORF">PoB_001524900</name>
</gene>
<dbReference type="Proteomes" id="UP000735302">
    <property type="component" value="Unassembled WGS sequence"/>
</dbReference>
<accession>A0AAV3Z2Y7</accession>
<organism evidence="1 2">
    <name type="scientific">Plakobranchus ocellatus</name>
    <dbReference type="NCBI Taxonomy" id="259542"/>
    <lineage>
        <taxon>Eukaryota</taxon>
        <taxon>Metazoa</taxon>
        <taxon>Spiralia</taxon>
        <taxon>Lophotrochozoa</taxon>
        <taxon>Mollusca</taxon>
        <taxon>Gastropoda</taxon>
        <taxon>Heterobranchia</taxon>
        <taxon>Euthyneura</taxon>
        <taxon>Panpulmonata</taxon>
        <taxon>Sacoglossa</taxon>
        <taxon>Placobranchoidea</taxon>
        <taxon>Plakobranchidae</taxon>
        <taxon>Plakobranchus</taxon>
    </lineage>
</organism>
<proteinExistence type="predicted"/>
<keyword evidence="2" id="KW-1185">Reference proteome</keyword>
<reference evidence="1 2" key="1">
    <citation type="journal article" date="2021" name="Elife">
        <title>Chloroplast acquisition without the gene transfer in kleptoplastic sea slugs, Plakobranchus ocellatus.</title>
        <authorList>
            <person name="Maeda T."/>
            <person name="Takahashi S."/>
            <person name="Yoshida T."/>
            <person name="Shimamura S."/>
            <person name="Takaki Y."/>
            <person name="Nagai Y."/>
            <person name="Toyoda A."/>
            <person name="Suzuki Y."/>
            <person name="Arimoto A."/>
            <person name="Ishii H."/>
            <person name="Satoh N."/>
            <person name="Nishiyama T."/>
            <person name="Hasebe M."/>
            <person name="Maruyama T."/>
            <person name="Minagawa J."/>
            <person name="Obokata J."/>
            <person name="Shigenobu S."/>
        </authorList>
    </citation>
    <scope>NUCLEOTIDE SEQUENCE [LARGE SCALE GENOMIC DNA]</scope>
</reference>
<evidence type="ECO:0000313" key="2">
    <source>
        <dbReference type="Proteomes" id="UP000735302"/>
    </source>
</evidence>